<keyword evidence="1" id="KW-0805">Transcription regulation</keyword>
<keyword evidence="4" id="KW-0597">Phosphoprotein</keyword>
<reference evidence="6 7" key="1">
    <citation type="submission" date="2019-08" db="EMBL/GenBank/DDBJ databases">
        <title>Prosopis cineraria nodule microbiome.</title>
        <authorList>
            <person name="Ali R."/>
            <person name="Chaluvadi S.R."/>
            <person name="Wang X."/>
        </authorList>
    </citation>
    <scope>NUCLEOTIDE SEQUENCE [LARGE SCALE GENOMIC DNA]</scope>
    <source>
        <strain evidence="6 7">BG7</strain>
        <plasmid evidence="6 7">unnamed</plasmid>
    </source>
</reference>
<dbReference type="KEGG" id="rgr:FZ934_22215"/>
<gene>
    <name evidence="6" type="ORF">FZ934_22215</name>
</gene>
<dbReference type="Pfam" id="PF00072">
    <property type="entry name" value="Response_reg"/>
    <property type="match status" value="1"/>
</dbReference>
<dbReference type="InterPro" id="IPR001789">
    <property type="entry name" value="Sig_transdc_resp-reg_receiver"/>
</dbReference>
<organism evidence="6 7">
    <name type="scientific">Rhizobium grahamii</name>
    <dbReference type="NCBI Taxonomy" id="1120045"/>
    <lineage>
        <taxon>Bacteria</taxon>
        <taxon>Pseudomonadati</taxon>
        <taxon>Pseudomonadota</taxon>
        <taxon>Alphaproteobacteria</taxon>
        <taxon>Hyphomicrobiales</taxon>
        <taxon>Rhizobiaceae</taxon>
        <taxon>Rhizobium/Agrobacterium group</taxon>
        <taxon>Rhizobium</taxon>
    </lineage>
</organism>
<evidence type="ECO:0000256" key="2">
    <source>
        <dbReference type="ARBA" id="ARBA00023125"/>
    </source>
</evidence>
<evidence type="ECO:0000256" key="1">
    <source>
        <dbReference type="ARBA" id="ARBA00023015"/>
    </source>
</evidence>
<dbReference type="RefSeq" id="WP_153273011.1">
    <property type="nucleotide sequence ID" value="NZ_CP043499.1"/>
</dbReference>
<feature type="modified residue" description="4-aspartylphosphate" evidence="4">
    <location>
        <position position="51"/>
    </location>
</feature>
<dbReference type="GO" id="GO:0006355">
    <property type="term" value="P:regulation of DNA-templated transcription"/>
    <property type="evidence" value="ECO:0007669"/>
    <property type="project" value="TreeGrafter"/>
</dbReference>
<evidence type="ECO:0000313" key="7">
    <source>
        <dbReference type="Proteomes" id="UP000326881"/>
    </source>
</evidence>
<keyword evidence="2" id="KW-0238">DNA-binding</keyword>
<dbReference type="SUPFAM" id="SSF52172">
    <property type="entry name" value="CheY-like"/>
    <property type="match status" value="1"/>
</dbReference>
<dbReference type="PANTHER" id="PTHR48111">
    <property type="entry name" value="REGULATOR OF RPOS"/>
    <property type="match status" value="1"/>
</dbReference>
<dbReference type="Gene3D" id="3.40.50.2300">
    <property type="match status" value="1"/>
</dbReference>
<protein>
    <submittedName>
        <fullName evidence="6">Response regulator transcription factor</fullName>
    </submittedName>
</protein>
<dbReference type="GO" id="GO:0000156">
    <property type="term" value="F:phosphorelay response regulator activity"/>
    <property type="evidence" value="ECO:0007669"/>
    <property type="project" value="TreeGrafter"/>
</dbReference>
<keyword evidence="3" id="KW-0804">Transcription</keyword>
<dbReference type="InterPro" id="IPR011006">
    <property type="entry name" value="CheY-like_superfamily"/>
</dbReference>
<dbReference type="InterPro" id="IPR039420">
    <property type="entry name" value="WalR-like"/>
</dbReference>
<dbReference type="SMART" id="SM00448">
    <property type="entry name" value="REC"/>
    <property type="match status" value="1"/>
</dbReference>
<evidence type="ECO:0000313" key="6">
    <source>
        <dbReference type="EMBL" id="QFY63037.1"/>
    </source>
</evidence>
<geneLocation type="plasmid" evidence="6 7">
    <name>unnamed</name>
</geneLocation>
<proteinExistence type="predicted"/>
<dbReference type="PROSITE" id="PS50110">
    <property type="entry name" value="RESPONSE_REGULATORY"/>
    <property type="match status" value="1"/>
</dbReference>
<dbReference type="GO" id="GO:0005829">
    <property type="term" value="C:cytosol"/>
    <property type="evidence" value="ECO:0007669"/>
    <property type="project" value="TreeGrafter"/>
</dbReference>
<dbReference type="OrthoDB" id="9802426at2"/>
<keyword evidence="7" id="KW-1185">Reference proteome</keyword>
<sequence length="120" mass="13526">MNVLLVEDNVDIGDAIAAHVIADGNRVDWCMNLRDAFRKLLSKKYDLILLDLRLPDGNGLTLLEDIRGGNDDVPVIIMTAQDQQSDRLEGMVRGTNDFLVKPFDLAELSNRMRLIKNCTR</sequence>
<evidence type="ECO:0000256" key="4">
    <source>
        <dbReference type="PROSITE-ProRule" id="PRU00169"/>
    </source>
</evidence>
<dbReference type="AlphaFoldDB" id="A0A5Q0CG98"/>
<evidence type="ECO:0000259" key="5">
    <source>
        <dbReference type="PROSITE" id="PS50110"/>
    </source>
</evidence>
<feature type="domain" description="Response regulatory" evidence="5">
    <location>
        <begin position="2"/>
        <end position="116"/>
    </location>
</feature>
<dbReference type="Proteomes" id="UP000326881">
    <property type="component" value="Plasmid unnamed"/>
</dbReference>
<dbReference type="PANTHER" id="PTHR48111:SF67">
    <property type="entry name" value="TRANSCRIPTIONAL REGULATORY PROTEIN TCTD"/>
    <property type="match status" value="1"/>
</dbReference>
<dbReference type="GO" id="GO:0032993">
    <property type="term" value="C:protein-DNA complex"/>
    <property type="evidence" value="ECO:0007669"/>
    <property type="project" value="TreeGrafter"/>
</dbReference>
<keyword evidence="6" id="KW-0614">Plasmid</keyword>
<dbReference type="EMBL" id="CP043499">
    <property type="protein sequence ID" value="QFY63037.1"/>
    <property type="molecule type" value="Genomic_DNA"/>
</dbReference>
<dbReference type="GO" id="GO:0000976">
    <property type="term" value="F:transcription cis-regulatory region binding"/>
    <property type="evidence" value="ECO:0007669"/>
    <property type="project" value="TreeGrafter"/>
</dbReference>
<name>A0A5Q0CG98_9HYPH</name>
<evidence type="ECO:0000256" key="3">
    <source>
        <dbReference type="ARBA" id="ARBA00023163"/>
    </source>
</evidence>
<accession>A0A5Q0CG98</accession>